<keyword evidence="2" id="KW-1185">Reference proteome</keyword>
<name>A0AC61MRT7_9FIRM</name>
<accession>A0AC61MRT7</accession>
<proteinExistence type="predicted"/>
<gene>
    <name evidence="1" type="ORF">JFY71_01680</name>
</gene>
<evidence type="ECO:0000313" key="1">
    <source>
        <dbReference type="EMBL" id="QQK08277.1"/>
    </source>
</evidence>
<keyword evidence="1" id="KW-0238">DNA-binding</keyword>
<dbReference type="EMBL" id="CP066744">
    <property type="protein sequence ID" value="QQK08277.1"/>
    <property type="molecule type" value="Genomic_DNA"/>
</dbReference>
<organism evidence="1 2">
    <name type="scientific">Miniphocaeibacter halophilus</name>
    <dbReference type="NCBI Taxonomy" id="2931922"/>
    <lineage>
        <taxon>Bacteria</taxon>
        <taxon>Bacillati</taxon>
        <taxon>Bacillota</taxon>
        <taxon>Tissierellia</taxon>
        <taxon>Tissierellales</taxon>
        <taxon>Peptoniphilaceae</taxon>
        <taxon>Miniphocaeibacter</taxon>
    </lineage>
</organism>
<evidence type="ECO:0000313" key="2">
    <source>
        <dbReference type="Proteomes" id="UP000595814"/>
    </source>
</evidence>
<reference evidence="1 2" key="1">
    <citation type="journal article" date="2022" name="Int. J. Syst. Evol. Microbiol.">
        <title>Miniphocaeibacter halophilus sp. nov., an ammonium-tolerant acetate-producing bacterium isolated from a biogas system.</title>
        <authorList>
            <person name="Schnurer A."/>
            <person name="Singh A."/>
            <person name="Bi S."/>
            <person name="Qiao W."/>
            <person name="Westerholm M."/>
        </authorList>
    </citation>
    <scope>NUCLEOTIDE SEQUENCE [LARGE SCALE GENOMIC DNA]</scope>
    <source>
        <strain evidence="1 2">AMB_01</strain>
    </source>
</reference>
<sequence length="248" mass="29897">MKKMDSIGKVAQNLDISSSALRYWDKEGLIHFRRNPENNYREATFQTIMNICDIIFYRELSIPVKKIKEYENYNVEELEQSLEEGKNKILKEIKDLEEIVNKIDNRKKMLNRLRALEKSKFEIEKNLFKPIYYFDFENKEYAQIYLSNPYRIVILLDEKKDYELTYGILSLEEENKVPLRKRDSEEKLFLKGLLKVNSNRTKENNKNEFFEKAEELGYKYGDIIGNYLTSATEEVRYDYYEGWLEIFK</sequence>
<dbReference type="Proteomes" id="UP000595814">
    <property type="component" value="Chromosome"/>
</dbReference>
<protein>
    <submittedName>
        <fullName evidence="1">MerR family DNA-binding transcriptional regulator</fullName>
    </submittedName>
</protein>